<dbReference type="RefSeq" id="WP_168039362.1">
    <property type="nucleotide sequence ID" value="NZ_JAATJH010000006.1"/>
</dbReference>
<comment type="caution">
    <text evidence="1">The sequence shown here is derived from an EMBL/GenBank/DDBJ whole genome shotgun (WGS) entry which is preliminary data.</text>
</comment>
<sequence>MKNLSFIYFIPLFLTPFFGNLSAQLADREVVLNFDREALNLLGLPYRIAAIVSTQADEWAPLGIGYRGLNYTPHYIRLAGGQTEALTGLLGNSIQDDQLPEAVLRVTGLTANQEVTFTAVRMKVELEAELLIPAEHGYLVYGPVRKVQMEIGGNVKRATPREITELLQDVITELVQLPGAGGVAKSISEEEITEYPASYPIQQRSSGDLPSGVYASHLDFRAGQVDTLALLETRAPKLIHTDELGNKYFQVSFSRPDGLDQRAFREVWGVQHEGYTFFRLPDGTFYQLQRTPENDFITHIPGGFMLTKYDGDVVMASAMFGLVGGLLMAAASRPDGGEITAFRYNLSTGQFIPADQVTQGAVYKPRLMITSSRFSKKKVQLLIRAADGTAAPLAPDKQMEIPASPEVCFQLGDTDLVCEPVPSFSSPSGRLLGKIVVMGRDRYRLDWLEGPDVDVLFNPSDPD</sequence>
<gene>
    <name evidence="1" type="ORF">GGR27_003382</name>
</gene>
<reference evidence="1 2" key="1">
    <citation type="submission" date="2020-03" db="EMBL/GenBank/DDBJ databases">
        <title>Genomic Encyclopedia of Type Strains, Phase IV (KMG-IV): sequencing the most valuable type-strain genomes for metagenomic binning, comparative biology and taxonomic classification.</title>
        <authorList>
            <person name="Goeker M."/>
        </authorList>
    </citation>
    <scope>NUCLEOTIDE SEQUENCE [LARGE SCALE GENOMIC DNA]</scope>
    <source>
        <strain evidence="1 2">DSM 105096</strain>
    </source>
</reference>
<dbReference type="EMBL" id="JAATJH010000006">
    <property type="protein sequence ID" value="NJC27864.1"/>
    <property type="molecule type" value="Genomic_DNA"/>
</dbReference>
<proteinExistence type="predicted"/>
<organism evidence="1 2">
    <name type="scientific">Neolewinella antarctica</name>
    <dbReference type="NCBI Taxonomy" id="442734"/>
    <lineage>
        <taxon>Bacteria</taxon>
        <taxon>Pseudomonadati</taxon>
        <taxon>Bacteroidota</taxon>
        <taxon>Saprospiria</taxon>
        <taxon>Saprospirales</taxon>
        <taxon>Lewinellaceae</taxon>
        <taxon>Neolewinella</taxon>
    </lineage>
</organism>
<evidence type="ECO:0000313" key="1">
    <source>
        <dbReference type="EMBL" id="NJC27864.1"/>
    </source>
</evidence>
<dbReference type="Proteomes" id="UP000770785">
    <property type="component" value="Unassembled WGS sequence"/>
</dbReference>
<protein>
    <submittedName>
        <fullName evidence="1">Uncharacterized protein</fullName>
    </submittedName>
</protein>
<name>A0ABX0XEW6_9BACT</name>
<keyword evidence="2" id="KW-1185">Reference proteome</keyword>
<accession>A0ABX0XEW6</accession>
<evidence type="ECO:0000313" key="2">
    <source>
        <dbReference type="Proteomes" id="UP000770785"/>
    </source>
</evidence>